<dbReference type="Gene3D" id="3.40.50.10740">
    <property type="entry name" value="Class I glutamine amidotransferase-like"/>
    <property type="match status" value="1"/>
</dbReference>
<dbReference type="Proteomes" id="UP000238042">
    <property type="component" value="Unassembled WGS sequence"/>
</dbReference>
<dbReference type="PANTHER" id="PTHR30237">
    <property type="entry name" value="MURAMOYLTETRAPEPTIDE CARBOXYPEPTIDASE"/>
    <property type="match status" value="1"/>
</dbReference>
<dbReference type="InterPro" id="IPR027461">
    <property type="entry name" value="Carboxypeptidase_A_C_sf"/>
</dbReference>
<dbReference type="OrthoDB" id="9807329at2"/>
<keyword evidence="9" id="KW-1185">Reference proteome</keyword>
<dbReference type="PANTHER" id="PTHR30237:SF2">
    <property type="entry name" value="MUREIN TETRAPEPTIDE CARBOXYPEPTIDASE"/>
    <property type="match status" value="1"/>
</dbReference>
<evidence type="ECO:0000259" key="6">
    <source>
        <dbReference type="Pfam" id="PF02016"/>
    </source>
</evidence>
<comment type="caution">
    <text evidence="8">The sequence shown here is derived from an EMBL/GenBank/DDBJ whole genome shotgun (WGS) entry which is preliminary data.</text>
</comment>
<evidence type="ECO:0000256" key="5">
    <source>
        <dbReference type="ARBA" id="ARBA00022825"/>
    </source>
</evidence>
<keyword evidence="2 8" id="KW-0121">Carboxypeptidase</keyword>
<name>A0A2S8A8D0_9FLAO</name>
<dbReference type="InterPro" id="IPR027478">
    <property type="entry name" value="LdcA_N"/>
</dbReference>
<keyword evidence="4" id="KW-0378">Hydrolase</keyword>
<protein>
    <submittedName>
        <fullName evidence="8">LD-carboxypeptidase</fullName>
    </submittedName>
</protein>
<dbReference type="EMBL" id="PSZM01000045">
    <property type="protein sequence ID" value="PQL90780.1"/>
    <property type="molecule type" value="Genomic_DNA"/>
</dbReference>
<dbReference type="GO" id="GO:0006508">
    <property type="term" value="P:proteolysis"/>
    <property type="evidence" value="ECO:0007669"/>
    <property type="project" value="UniProtKB-KW"/>
</dbReference>
<comment type="similarity">
    <text evidence="1">Belongs to the peptidase S66 family.</text>
</comment>
<dbReference type="RefSeq" id="WP_105247422.1">
    <property type="nucleotide sequence ID" value="NZ_PSZM01000045.1"/>
</dbReference>
<reference evidence="8 9" key="1">
    <citation type="submission" date="2018-02" db="EMBL/GenBank/DDBJ databases">
        <title>Genome sequences of Apibacter spp., gut symbionts of Asian honey bees.</title>
        <authorList>
            <person name="Kwong W.K."/>
            <person name="Steele M.I."/>
            <person name="Moran N.A."/>
        </authorList>
    </citation>
    <scope>NUCLEOTIDE SEQUENCE [LARGE SCALE GENOMIC DNA]</scope>
    <source>
        <strain evidence="9">wkB301</strain>
    </source>
</reference>
<organism evidence="8 9">
    <name type="scientific">Apibacter adventoris</name>
    <dbReference type="NCBI Taxonomy" id="1679466"/>
    <lineage>
        <taxon>Bacteria</taxon>
        <taxon>Pseudomonadati</taxon>
        <taxon>Bacteroidota</taxon>
        <taxon>Flavobacteriia</taxon>
        <taxon>Flavobacteriales</taxon>
        <taxon>Weeksellaceae</taxon>
        <taxon>Apibacter</taxon>
    </lineage>
</organism>
<dbReference type="PIRSF" id="PIRSF028757">
    <property type="entry name" value="LD-carboxypeptidase"/>
    <property type="match status" value="1"/>
</dbReference>
<gene>
    <name evidence="8" type="ORF">C4S77_10010</name>
</gene>
<evidence type="ECO:0000256" key="1">
    <source>
        <dbReference type="ARBA" id="ARBA00010233"/>
    </source>
</evidence>
<evidence type="ECO:0000256" key="3">
    <source>
        <dbReference type="ARBA" id="ARBA00022670"/>
    </source>
</evidence>
<dbReference type="InterPro" id="IPR040921">
    <property type="entry name" value="Peptidase_S66C"/>
</dbReference>
<keyword evidence="5" id="KW-0720">Serine protease</keyword>
<evidence type="ECO:0000313" key="9">
    <source>
        <dbReference type="Proteomes" id="UP000238042"/>
    </source>
</evidence>
<keyword evidence="3" id="KW-0645">Protease</keyword>
<dbReference type="SUPFAM" id="SSF141986">
    <property type="entry name" value="LD-carboxypeptidase A C-terminal domain-like"/>
    <property type="match status" value="1"/>
</dbReference>
<dbReference type="GO" id="GO:0004180">
    <property type="term" value="F:carboxypeptidase activity"/>
    <property type="evidence" value="ECO:0007669"/>
    <property type="project" value="UniProtKB-KW"/>
</dbReference>
<dbReference type="SUPFAM" id="SSF52317">
    <property type="entry name" value="Class I glutamine amidotransferase-like"/>
    <property type="match status" value="1"/>
</dbReference>
<dbReference type="Pfam" id="PF17676">
    <property type="entry name" value="Peptidase_S66C"/>
    <property type="match status" value="1"/>
</dbReference>
<dbReference type="InterPro" id="IPR003507">
    <property type="entry name" value="S66_fam"/>
</dbReference>
<dbReference type="Gene3D" id="3.50.30.60">
    <property type="entry name" value="LD-carboxypeptidase A C-terminal domain-like"/>
    <property type="match status" value="1"/>
</dbReference>
<dbReference type="GO" id="GO:0008236">
    <property type="term" value="F:serine-type peptidase activity"/>
    <property type="evidence" value="ECO:0007669"/>
    <property type="project" value="UniProtKB-KW"/>
</dbReference>
<accession>A0A2S8A8D0</accession>
<sequence length="306" mass="34963">MISLKKGDLIVIVAPAGVVQFEQIKSTIDKILSKGWNYEIGKNTFNHYTFGYNYSGTPQERAEDMQWALDHPEAKAIWCARGGYGGVQIIDSLNFDKFKKYPKWLIGYSDNTVFHQHMNRRKIQTLHATVCKPLSQGHSEESYLSIFDVLEGKSLQYNIPPSIFNQIGECNGIITGGNLSILYSLIGSNSQDNFKNKILFIEDWYENYYHIDRMLIAMERAGILMGIKGLIVGGFTKMDDEKNNQNYHESFDEDAYKIISDRFKKYDIPKIFGFPSGHIYDNRAIILGGMVNLQVDKLKVVLTNKI</sequence>
<evidence type="ECO:0000259" key="7">
    <source>
        <dbReference type="Pfam" id="PF17676"/>
    </source>
</evidence>
<feature type="domain" description="LD-carboxypeptidase N-terminal" evidence="6">
    <location>
        <begin position="10"/>
        <end position="128"/>
    </location>
</feature>
<dbReference type="InterPro" id="IPR040449">
    <property type="entry name" value="Peptidase_S66_N"/>
</dbReference>
<dbReference type="CDD" id="cd07025">
    <property type="entry name" value="Peptidase_S66"/>
    <property type="match status" value="1"/>
</dbReference>
<dbReference type="AlphaFoldDB" id="A0A2S8A8D0"/>
<proteinExistence type="inferred from homology"/>
<evidence type="ECO:0000256" key="2">
    <source>
        <dbReference type="ARBA" id="ARBA00022645"/>
    </source>
</evidence>
<evidence type="ECO:0000313" key="8">
    <source>
        <dbReference type="EMBL" id="PQL90780.1"/>
    </source>
</evidence>
<evidence type="ECO:0000256" key="4">
    <source>
        <dbReference type="ARBA" id="ARBA00022801"/>
    </source>
</evidence>
<dbReference type="InterPro" id="IPR029062">
    <property type="entry name" value="Class_I_gatase-like"/>
</dbReference>
<dbReference type="Pfam" id="PF02016">
    <property type="entry name" value="Peptidase_S66"/>
    <property type="match status" value="1"/>
</dbReference>
<feature type="domain" description="LD-carboxypeptidase C-terminal" evidence="7">
    <location>
        <begin position="172"/>
        <end position="293"/>
    </location>
</feature>